<dbReference type="RefSeq" id="WP_300951703.1">
    <property type="nucleotide sequence ID" value="NZ_JAUHJQ010000002.1"/>
</dbReference>
<reference evidence="2" key="1">
    <citation type="submission" date="2023-06" db="EMBL/GenBank/DDBJ databases">
        <title>Draft genome sequence of Nocardioides sp. SOB77.</title>
        <authorList>
            <person name="Zhang G."/>
        </authorList>
    </citation>
    <scope>NUCLEOTIDE SEQUENCE</scope>
    <source>
        <strain evidence="2">SOB77</strain>
    </source>
</reference>
<dbReference type="PANTHER" id="PTHR35908">
    <property type="entry name" value="HYPOTHETICAL FUSION PROTEIN"/>
    <property type="match status" value="1"/>
</dbReference>
<dbReference type="InterPro" id="IPR041581">
    <property type="entry name" value="Glyoxalase_6"/>
</dbReference>
<evidence type="ECO:0000259" key="1">
    <source>
        <dbReference type="Pfam" id="PF18029"/>
    </source>
</evidence>
<evidence type="ECO:0000313" key="2">
    <source>
        <dbReference type="EMBL" id="MDN4172790.1"/>
    </source>
</evidence>
<accession>A0ABT8FEA7</accession>
<dbReference type="Proteomes" id="UP001168620">
    <property type="component" value="Unassembled WGS sequence"/>
</dbReference>
<proteinExistence type="predicted"/>
<dbReference type="SUPFAM" id="SSF54593">
    <property type="entry name" value="Glyoxalase/Bleomycin resistance protein/Dihydroxybiphenyl dioxygenase"/>
    <property type="match status" value="1"/>
</dbReference>
<dbReference type="EMBL" id="JAUHJQ010000002">
    <property type="protein sequence ID" value="MDN4172790.1"/>
    <property type="molecule type" value="Genomic_DNA"/>
</dbReference>
<protein>
    <submittedName>
        <fullName evidence="2">VOC family protein</fullName>
    </submittedName>
</protein>
<keyword evidence="3" id="KW-1185">Reference proteome</keyword>
<dbReference type="CDD" id="cd06587">
    <property type="entry name" value="VOC"/>
    <property type="match status" value="1"/>
</dbReference>
<comment type="caution">
    <text evidence="2">The sequence shown here is derived from an EMBL/GenBank/DDBJ whole genome shotgun (WGS) entry which is preliminary data.</text>
</comment>
<sequence>MTSRLTETVVDCHDPVRLADFWCAALGWVVVGTEDDGSVEIGPERVPDVQRLADVRAGAVVPTLLLQPVPEGKTAKNRLHLDLSPVDCSQADEVERLLGLGATRADVGQDPSVSWVVLADPEGNELCVLRSLAVGQFTLP</sequence>
<gene>
    <name evidence="2" type="ORF">QWY28_07550</name>
</gene>
<evidence type="ECO:0000313" key="3">
    <source>
        <dbReference type="Proteomes" id="UP001168620"/>
    </source>
</evidence>
<dbReference type="Gene3D" id="3.10.180.10">
    <property type="entry name" value="2,3-Dihydroxybiphenyl 1,2-Dioxygenase, domain 1"/>
    <property type="match status" value="1"/>
</dbReference>
<name>A0ABT8FEA7_9ACTN</name>
<dbReference type="Pfam" id="PF18029">
    <property type="entry name" value="Glyoxalase_6"/>
    <property type="match status" value="1"/>
</dbReference>
<feature type="domain" description="Glyoxalase-like" evidence="1">
    <location>
        <begin position="8"/>
        <end position="129"/>
    </location>
</feature>
<organism evidence="2 3">
    <name type="scientific">Nocardioides oceani</name>
    <dbReference type="NCBI Taxonomy" id="3058369"/>
    <lineage>
        <taxon>Bacteria</taxon>
        <taxon>Bacillati</taxon>
        <taxon>Actinomycetota</taxon>
        <taxon>Actinomycetes</taxon>
        <taxon>Propionibacteriales</taxon>
        <taxon>Nocardioidaceae</taxon>
        <taxon>Nocardioides</taxon>
    </lineage>
</organism>
<dbReference type="InterPro" id="IPR029068">
    <property type="entry name" value="Glyas_Bleomycin-R_OHBP_Dase"/>
</dbReference>
<dbReference type="PANTHER" id="PTHR35908:SF1">
    <property type="entry name" value="CONSERVED PROTEIN"/>
    <property type="match status" value="1"/>
</dbReference>